<evidence type="ECO:0000256" key="1">
    <source>
        <dbReference type="SAM" id="Phobius"/>
    </source>
</evidence>
<protein>
    <recommendedName>
        <fullName evidence="4">Type II secretion system protein</fullName>
    </recommendedName>
</protein>
<comment type="caution">
    <text evidence="2">The sequence shown here is derived from an EMBL/GenBank/DDBJ whole genome shotgun (WGS) entry which is preliminary data.</text>
</comment>
<dbReference type="RefSeq" id="WP_187021041.1">
    <property type="nucleotide sequence ID" value="NZ_JACOPB010000003.1"/>
</dbReference>
<keyword evidence="3" id="KW-1185">Reference proteome</keyword>
<keyword evidence="1" id="KW-0812">Transmembrane</keyword>
<gene>
    <name evidence="2" type="ORF">H8S75_09495</name>
</gene>
<keyword evidence="1" id="KW-1133">Transmembrane helix</keyword>
<organism evidence="2 3">
    <name type="scientific">Hungatella hominis</name>
    <dbReference type="NCBI Taxonomy" id="2763050"/>
    <lineage>
        <taxon>Bacteria</taxon>
        <taxon>Bacillati</taxon>
        <taxon>Bacillota</taxon>
        <taxon>Clostridia</taxon>
        <taxon>Lachnospirales</taxon>
        <taxon>Lachnospiraceae</taxon>
        <taxon>Hungatella</taxon>
    </lineage>
</organism>
<keyword evidence="1" id="KW-0472">Membrane</keyword>
<evidence type="ECO:0000313" key="2">
    <source>
        <dbReference type="EMBL" id="MBC5708184.1"/>
    </source>
</evidence>
<name>A0ABR7H4P2_9FIRM</name>
<feature type="transmembrane region" description="Helical" evidence="1">
    <location>
        <begin position="20"/>
        <end position="45"/>
    </location>
</feature>
<evidence type="ECO:0000313" key="3">
    <source>
        <dbReference type="Proteomes" id="UP000634672"/>
    </source>
</evidence>
<evidence type="ECO:0008006" key="4">
    <source>
        <dbReference type="Google" id="ProtNLM"/>
    </source>
</evidence>
<proteinExistence type="predicted"/>
<reference evidence="2 3" key="1">
    <citation type="submission" date="2020-08" db="EMBL/GenBank/DDBJ databases">
        <title>Genome public.</title>
        <authorList>
            <person name="Liu C."/>
            <person name="Sun Q."/>
        </authorList>
    </citation>
    <scope>NUCLEOTIDE SEQUENCE [LARGE SCALE GENOMIC DNA]</scope>
    <source>
        <strain evidence="2 3">NSJ-66</strain>
    </source>
</reference>
<sequence>MTEKAKRRLKGTAGVTLGEMMVAVLIMSFLTLAVSAGVGTAVKVYRAEKEYSESRVLANSILLAMTDELRYASELNINGDGSEICYDSAMYGYDTVMKIQQQGENVGKLVFLYDTERAAYPFEDKTYMGYQIQTNEDKPLFQLTDDGSCIVLSYDICDSRGNVKVSLEDIKIRLLNH</sequence>
<accession>A0ABR7H4P2</accession>
<dbReference type="Proteomes" id="UP000634672">
    <property type="component" value="Unassembled WGS sequence"/>
</dbReference>
<dbReference type="EMBL" id="JACOPB010000003">
    <property type="protein sequence ID" value="MBC5708184.1"/>
    <property type="molecule type" value="Genomic_DNA"/>
</dbReference>